<dbReference type="OMA" id="REYSRTY"/>
<feature type="chain" id="PRO_5038030251" description="Interleukin-1 beta" evidence="13">
    <location>
        <begin position="22"/>
        <end position="296"/>
    </location>
</feature>
<proteinExistence type="inferred from homology"/>
<organism evidence="14 15">
    <name type="scientific">Xenopus laevis</name>
    <name type="common">African clawed frog</name>
    <dbReference type="NCBI Taxonomy" id="8355"/>
    <lineage>
        <taxon>Eukaryota</taxon>
        <taxon>Metazoa</taxon>
        <taxon>Chordata</taxon>
        <taxon>Craniata</taxon>
        <taxon>Vertebrata</taxon>
        <taxon>Euteleostomi</taxon>
        <taxon>Amphibia</taxon>
        <taxon>Batrachia</taxon>
        <taxon>Anura</taxon>
        <taxon>Pipoidea</taxon>
        <taxon>Pipidae</taxon>
        <taxon>Xenopodinae</taxon>
        <taxon>Xenopus</taxon>
        <taxon>Xenopus</taxon>
    </lineage>
</organism>
<evidence type="ECO:0000256" key="6">
    <source>
        <dbReference type="ARBA" id="ARBA00022490"/>
    </source>
</evidence>
<evidence type="ECO:0000256" key="5">
    <source>
        <dbReference type="ARBA" id="ARBA00014702"/>
    </source>
</evidence>
<dbReference type="CDD" id="cd00100">
    <property type="entry name" value="beta-trefoil_IL1"/>
    <property type="match status" value="1"/>
</dbReference>
<evidence type="ECO:0000256" key="3">
    <source>
        <dbReference type="ARBA" id="ARBA00004550"/>
    </source>
</evidence>
<evidence type="ECO:0000256" key="10">
    <source>
        <dbReference type="ARBA" id="ARBA00023198"/>
    </source>
</evidence>
<dbReference type="GO" id="GO:0005125">
    <property type="term" value="F:cytokine activity"/>
    <property type="evidence" value="ECO:0007669"/>
    <property type="project" value="UniProtKB-KW"/>
</dbReference>
<accession>A0A974D9E5</accession>
<dbReference type="Proteomes" id="UP000694892">
    <property type="component" value="Chromosome 3S"/>
</dbReference>
<dbReference type="GO" id="GO:0071222">
    <property type="term" value="P:cellular response to lipopolysaccharide"/>
    <property type="evidence" value="ECO:0007669"/>
    <property type="project" value="TreeGrafter"/>
</dbReference>
<evidence type="ECO:0000256" key="11">
    <source>
        <dbReference type="ARBA" id="ARBA00023228"/>
    </source>
</evidence>
<keyword evidence="13" id="KW-0732">Signal</keyword>
<reference evidence="15" key="1">
    <citation type="journal article" date="2016" name="Nature">
        <title>Genome evolution in the allotetraploid frog Xenopus laevis.</title>
        <authorList>
            <person name="Session A.M."/>
            <person name="Uno Y."/>
            <person name="Kwon T."/>
            <person name="Chapman J.A."/>
            <person name="Toyoda A."/>
            <person name="Takahashi S."/>
            <person name="Fukui A."/>
            <person name="Hikosaka A."/>
            <person name="Suzuki A."/>
            <person name="Kondo M."/>
            <person name="van Heeringen S.J."/>
            <person name="Quigley I."/>
            <person name="Heinz S."/>
            <person name="Ogino H."/>
            <person name="Ochi H."/>
            <person name="Hellsten U."/>
            <person name="Lyons J.B."/>
            <person name="Simakov O."/>
            <person name="Putnam N."/>
            <person name="Stites J."/>
            <person name="Kuroki Y."/>
            <person name="Tanaka T."/>
            <person name="Michiue T."/>
            <person name="Watanabe M."/>
            <person name="Bogdanovic O."/>
            <person name="Lister R."/>
            <person name="Georgiou G."/>
            <person name="Paranjpe S.S."/>
            <person name="van Kruijsbergen I."/>
            <person name="Shu S."/>
            <person name="Carlson J."/>
            <person name="Kinoshita T."/>
            <person name="Ohta Y."/>
            <person name="Mawaribuchi S."/>
            <person name="Jenkins J."/>
            <person name="Grimwood J."/>
            <person name="Schmutz J."/>
            <person name="Mitros T."/>
            <person name="Mozaffari S.V."/>
            <person name="Suzuki Y."/>
            <person name="Haramoto Y."/>
            <person name="Yamamoto T.S."/>
            <person name="Takagi C."/>
            <person name="Heald R."/>
            <person name="Miller K."/>
            <person name="Haudenschild C."/>
            <person name="Kitzman J."/>
            <person name="Nakayama T."/>
            <person name="Izutsu Y."/>
            <person name="Robert J."/>
            <person name="Fortriede J."/>
            <person name="Burns K."/>
            <person name="Lotay V."/>
            <person name="Karimi K."/>
            <person name="Yasuoka Y."/>
            <person name="Dichmann D.S."/>
            <person name="Flajnik M.F."/>
            <person name="Houston D.W."/>
            <person name="Shendure J."/>
            <person name="DuPasquier L."/>
            <person name="Vize P.D."/>
            <person name="Zorn A.M."/>
            <person name="Ito M."/>
            <person name="Marcotte E.M."/>
            <person name="Wallingford J.B."/>
            <person name="Ito Y."/>
            <person name="Asashima M."/>
            <person name="Ueno N."/>
            <person name="Matsuda Y."/>
            <person name="Veenstra G.J."/>
            <person name="Fujiyama A."/>
            <person name="Harland R.M."/>
            <person name="Taira M."/>
            <person name="Rokhsar D.S."/>
        </authorList>
    </citation>
    <scope>NUCLEOTIDE SEQUENCE [LARGE SCALE GENOMIC DNA]</scope>
    <source>
        <strain evidence="15">J</strain>
    </source>
</reference>
<dbReference type="Gene3D" id="2.80.10.50">
    <property type="match status" value="1"/>
</dbReference>
<dbReference type="InterPro" id="IPR008996">
    <property type="entry name" value="IL1/FGF"/>
</dbReference>
<dbReference type="EMBL" id="CM004471">
    <property type="protein sequence ID" value="OCT86601.1"/>
    <property type="molecule type" value="Genomic_DNA"/>
</dbReference>
<dbReference type="GO" id="GO:0010628">
    <property type="term" value="P:positive regulation of gene expression"/>
    <property type="evidence" value="ECO:0007669"/>
    <property type="project" value="TreeGrafter"/>
</dbReference>
<dbReference type="GO" id="GO:0005829">
    <property type="term" value="C:cytosol"/>
    <property type="evidence" value="ECO:0007669"/>
    <property type="project" value="UniProtKB-SubCell"/>
</dbReference>
<evidence type="ECO:0000256" key="9">
    <source>
        <dbReference type="ARBA" id="ARBA00022620"/>
    </source>
</evidence>
<dbReference type="AlphaFoldDB" id="A0A974D9E5"/>
<evidence type="ECO:0000313" key="14">
    <source>
        <dbReference type="EMBL" id="OCT86601.1"/>
    </source>
</evidence>
<dbReference type="Pfam" id="PF00340">
    <property type="entry name" value="IL1"/>
    <property type="match status" value="1"/>
</dbReference>
<keyword evidence="7" id="KW-0202">Cytokine</keyword>
<evidence type="ECO:0000256" key="2">
    <source>
        <dbReference type="ARBA" id="ARBA00004514"/>
    </source>
</evidence>
<dbReference type="GO" id="GO:0001660">
    <property type="term" value="P:fever generation"/>
    <property type="evidence" value="ECO:0007669"/>
    <property type="project" value="UniProtKB-KW"/>
</dbReference>
<evidence type="ECO:0000256" key="7">
    <source>
        <dbReference type="ARBA" id="ARBA00022514"/>
    </source>
</evidence>
<comment type="subcellular location">
    <subcellularLocation>
        <location evidence="2">Cytoplasm</location>
        <location evidence="2">Cytosol</location>
    </subcellularLocation>
    <subcellularLocation>
        <location evidence="1">Lysosome</location>
    </subcellularLocation>
    <subcellularLocation>
        <location evidence="3">Secreted</location>
        <location evidence="3">Extracellular exosome</location>
    </subcellularLocation>
</comment>
<keyword evidence="8" id="KW-0964">Secreted</keyword>
<feature type="signal peptide" evidence="13">
    <location>
        <begin position="1"/>
        <end position="21"/>
    </location>
</feature>
<evidence type="ECO:0000256" key="13">
    <source>
        <dbReference type="SAM" id="SignalP"/>
    </source>
</evidence>
<keyword evidence="12" id="KW-0497">Mitogen</keyword>
<protein>
    <recommendedName>
        <fullName evidence="5">Interleukin-1 beta</fullName>
    </recommendedName>
</protein>
<evidence type="ECO:0000256" key="12">
    <source>
        <dbReference type="ARBA" id="ARBA00023246"/>
    </source>
</evidence>
<dbReference type="InterPro" id="IPR000975">
    <property type="entry name" value="IL-1_fam"/>
</dbReference>
<sequence>MGSLTNVILLNILFSHFRVNGESLFSPWNQDSRDMLCPDNLGPPTYISYPIPPYGTLHQHGRKAIFPIMNRHKIIDMTKKFDLNDISYIYLDSFNLNQSMETLRPAPVSYRREYSRTYFIKDSNNKWFVFENGVLKAKYLQGDNFNNRATVTISKYSSLSGGKIPVTLKIEGPNIFLLCSSGSLQYEATNENLDTISDESKEKFLFYQNPIGTFTCSFEPTRNLQLTLCTDTSSNVNVQPKSSNTPNVHFSLFSPPSSRFVNVGGGRIALRPQGTEKLDNNFRWLLPNKCNPDYLF</sequence>
<keyword evidence="6" id="KW-0963">Cytoplasm</keyword>
<evidence type="ECO:0000313" key="15">
    <source>
        <dbReference type="Proteomes" id="UP000694892"/>
    </source>
</evidence>
<keyword evidence="9" id="KW-0666">Pyrogen</keyword>
<dbReference type="GO" id="GO:0005764">
    <property type="term" value="C:lysosome"/>
    <property type="evidence" value="ECO:0007669"/>
    <property type="project" value="UniProtKB-SubCell"/>
</dbReference>
<keyword evidence="10" id="KW-0395">Inflammatory response</keyword>
<evidence type="ECO:0000256" key="4">
    <source>
        <dbReference type="ARBA" id="ARBA00010448"/>
    </source>
</evidence>
<dbReference type="GO" id="GO:0006955">
    <property type="term" value="P:immune response"/>
    <property type="evidence" value="ECO:0007669"/>
    <property type="project" value="InterPro"/>
</dbReference>
<dbReference type="GO" id="GO:0051781">
    <property type="term" value="P:positive regulation of cell division"/>
    <property type="evidence" value="ECO:0007669"/>
    <property type="project" value="UniProtKB-KW"/>
</dbReference>
<evidence type="ECO:0000256" key="8">
    <source>
        <dbReference type="ARBA" id="ARBA00022525"/>
    </source>
</evidence>
<keyword evidence="11" id="KW-0458">Lysosome</keyword>
<dbReference type="SMART" id="SM00125">
    <property type="entry name" value="IL1"/>
    <property type="match status" value="1"/>
</dbReference>
<gene>
    <name evidence="14" type="ORF">XELAEV_18020283mg</name>
</gene>
<dbReference type="GO" id="GO:0019221">
    <property type="term" value="P:cytokine-mediated signaling pathway"/>
    <property type="evidence" value="ECO:0007669"/>
    <property type="project" value="TreeGrafter"/>
</dbReference>
<dbReference type="GO" id="GO:0005615">
    <property type="term" value="C:extracellular space"/>
    <property type="evidence" value="ECO:0007669"/>
    <property type="project" value="UniProtKB-KW"/>
</dbReference>
<dbReference type="PANTHER" id="PTHR10078">
    <property type="entry name" value="INTERLEUKIN-1 FAMILY MEMBER"/>
    <property type="match status" value="1"/>
</dbReference>
<evidence type="ECO:0000256" key="1">
    <source>
        <dbReference type="ARBA" id="ARBA00004371"/>
    </source>
</evidence>
<comment type="similarity">
    <text evidence="4">Belongs to the IL-1 family.</text>
</comment>
<dbReference type="SUPFAM" id="SSF50353">
    <property type="entry name" value="Cytokine"/>
    <property type="match status" value="1"/>
</dbReference>
<dbReference type="PANTHER" id="PTHR10078:SF30">
    <property type="entry name" value="INTERLEUKIN-1 BETA"/>
    <property type="match status" value="1"/>
</dbReference>
<name>A0A974D9E5_XENLA</name>